<dbReference type="RefSeq" id="WP_052631234.1">
    <property type="nucleotide sequence ID" value="NZ_CP011144.1"/>
</dbReference>
<dbReference type="KEGG" id="psuw:WQ53_06055"/>
<evidence type="ECO:0000313" key="3">
    <source>
        <dbReference type="EMBL" id="AKC86396.1"/>
    </source>
</evidence>
<proteinExistence type="predicted"/>
<dbReference type="Proteomes" id="UP000033067">
    <property type="component" value="Chromosome"/>
</dbReference>
<dbReference type="EMBL" id="CP011144">
    <property type="protein sequence ID" value="AKC86396.1"/>
    <property type="molecule type" value="Genomic_DNA"/>
</dbReference>
<keyword evidence="4" id="KW-1185">Reference proteome</keyword>
<keyword evidence="2" id="KW-1133">Transmembrane helix</keyword>
<dbReference type="InterPro" id="IPR008620">
    <property type="entry name" value="FixH"/>
</dbReference>
<dbReference type="OrthoDB" id="5948217at2"/>
<protein>
    <submittedName>
        <fullName evidence="3">FixH</fullName>
    </submittedName>
</protein>
<feature type="region of interest" description="Disordered" evidence="1">
    <location>
        <begin position="156"/>
        <end position="176"/>
    </location>
</feature>
<dbReference type="Pfam" id="PF05751">
    <property type="entry name" value="FixH"/>
    <property type="match status" value="1"/>
</dbReference>
<dbReference type="AlphaFoldDB" id="A0A0E3UMJ5"/>
<accession>A0A0E3UMJ5</accession>
<reference evidence="3 4" key="1">
    <citation type="journal article" date="2015" name="Genome Announc.">
        <title>Complete Genome Sequence of Pseudoxanthomonas suwonensis Strain J1, a Cellulose-Degrading Bacterium Isolated from Leaf- and Wood-Enriched Soil.</title>
        <authorList>
            <person name="Hou L."/>
            <person name="Jiang J."/>
            <person name="Xu Z."/>
            <person name="Zhou Y."/>
            <person name="Leung F.C."/>
        </authorList>
    </citation>
    <scope>NUCLEOTIDE SEQUENCE [LARGE SCALE GENOMIC DNA]</scope>
    <source>
        <strain evidence="3 4">J1</strain>
    </source>
</reference>
<sequence length="176" mass="18889">MNEPHPESRSSVWRNPVMYLVVGLPLLSIVAGVGLVVVAVRSGGADSVTDPVRRVAQIQTADLGPDEAANKLGLSAVLRVEDGIVEVLPATGTFPREQALRLLLEHPTRQAEDLRLELAPEGPGWRLQQAVDPQHDWVVRLQPADGSWRLQGRLPKQQHAARLAPSLGAPPPGGDG</sequence>
<evidence type="ECO:0000256" key="2">
    <source>
        <dbReference type="SAM" id="Phobius"/>
    </source>
</evidence>
<feature type="transmembrane region" description="Helical" evidence="2">
    <location>
        <begin position="17"/>
        <end position="40"/>
    </location>
</feature>
<organism evidence="3 4">
    <name type="scientific">Pseudoxanthomonas suwonensis</name>
    <dbReference type="NCBI Taxonomy" id="314722"/>
    <lineage>
        <taxon>Bacteria</taxon>
        <taxon>Pseudomonadati</taxon>
        <taxon>Pseudomonadota</taxon>
        <taxon>Gammaproteobacteria</taxon>
        <taxon>Lysobacterales</taxon>
        <taxon>Lysobacteraceae</taxon>
        <taxon>Pseudoxanthomonas</taxon>
    </lineage>
</organism>
<evidence type="ECO:0000256" key="1">
    <source>
        <dbReference type="SAM" id="MobiDB-lite"/>
    </source>
</evidence>
<gene>
    <name evidence="3" type="ORF">WQ53_06055</name>
</gene>
<dbReference type="PATRIC" id="fig|314722.6.peg.1287"/>
<keyword evidence="2" id="KW-0472">Membrane</keyword>
<keyword evidence="2" id="KW-0812">Transmembrane</keyword>
<evidence type="ECO:0000313" key="4">
    <source>
        <dbReference type="Proteomes" id="UP000033067"/>
    </source>
</evidence>
<name>A0A0E3UMJ5_9GAMM</name>